<proteinExistence type="predicted"/>
<dbReference type="Pfam" id="PF01609">
    <property type="entry name" value="DDE_Tnp_1"/>
    <property type="match status" value="1"/>
</dbReference>
<dbReference type="GO" id="GO:0003677">
    <property type="term" value="F:DNA binding"/>
    <property type="evidence" value="ECO:0007669"/>
    <property type="project" value="InterPro"/>
</dbReference>
<dbReference type="GO" id="GO:0006313">
    <property type="term" value="P:DNA transposition"/>
    <property type="evidence" value="ECO:0007669"/>
    <property type="project" value="InterPro"/>
</dbReference>
<dbReference type="Proteomes" id="UP000046680">
    <property type="component" value="Unassembled WGS sequence"/>
</dbReference>
<organism evidence="2 3">
    <name type="scientific">Mycobacterium tuberculosis</name>
    <dbReference type="NCBI Taxonomy" id="1773"/>
    <lineage>
        <taxon>Bacteria</taxon>
        <taxon>Bacillati</taxon>
        <taxon>Actinomycetota</taxon>
        <taxon>Actinomycetes</taxon>
        <taxon>Mycobacteriales</taxon>
        <taxon>Mycobacteriaceae</taxon>
        <taxon>Mycobacterium</taxon>
        <taxon>Mycobacterium tuberculosis complex</taxon>
    </lineage>
</organism>
<evidence type="ECO:0000313" key="3">
    <source>
        <dbReference type="Proteomes" id="UP000046680"/>
    </source>
</evidence>
<evidence type="ECO:0000259" key="1">
    <source>
        <dbReference type="Pfam" id="PF01609"/>
    </source>
</evidence>
<sequence length="114" mass="12802">MAWVKKRAGRTPRTVTADRGYGEAAVDQQLTEVGVKNVLIPRKGKPSQDRRAEEHRKAFRRTIKWRTGCEGRISHLKRGYGWDRGRIGGLEGTRTWVGHGVFAHNLVTISALPA</sequence>
<name>A0A654TWP4_MYCTX</name>
<evidence type="ECO:0000313" key="2">
    <source>
        <dbReference type="EMBL" id="CFR67017.1"/>
    </source>
</evidence>
<feature type="domain" description="Transposase IS4-like" evidence="1">
    <location>
        <begin position="11"/>
        <end position="106"/>
    </location>
</feature>
<accession>A0A654TWP4</accession>
<dbReference type="GO" id="GO:0004803">
    <property type="term" value="F:transposase activity"/>
    <property type="evidence" value="ECO:0007669"/>
    <property type="project" value="InterPro"/>
</dbReference>
<dbReference type="EMBL" id="CGCX01000094">
    <property type="protein sequence ID" value="CFR67017.1"/>
    <property type="molecule type" value="Genomic_DNA"/>
</dbReference>
<dbReference type="InterPro" id="IPR002559">
    <property type="entry name" value="Transposase_11"/>
</dbReference>
<dbReference type="AlphaFoldDB" id="A0A654TWP4"/>
<protein>
    <submittedName>
        <fullName evidence="2">Transposase</fullName>
    </submittedName>
</protein>
<gene>
    <name evidence="2" type="ORF">ERS007657_00440</name>
</gene>
<reference evidence="2 3" key="1">
    <citation type="submission" date="2015-03" db="EMBL/GenBank/DDBJ databases">
        <authorList>
            <consortium name="Pathogen Informatics"/>
        </authorList>
    </citation>
    <scope>NUCLEOTIDE SEQUENCE [LARGE SCALE GENOMIC DNA]</scope>
    <source>
        <strain evidence="2 3">C09601061</strain>
    </source>
</reference>